<evidence type="ECO:0000256" key="1">
    <source>
        <dbReference type="SAM" id="Phobius"/>
    </source>
</evidence>
<dbReference type="Pfam" id="PF00534">
    <property type="entry name" value="Glycos_transf_1"/>
    <property type="match status" value="1"/>
</dbReference>
<keyword evidence="1" id="KW-1133">Transmembrane helix</keyword>
<sequence>MKVLIYDAYAKSSPIGGSNISLIDFLKVQKEKTEIEYYFLTNQLNKQYYEKYIKPLGVKEMYMKFPKKLLVYGKVYEKNNFSRLSLILFTMFSFSIKFAYLLRKKKIDKIIGNELRASLTVGLGALIAKKELITFVRSDYGLNSKLNKLSLSLSSKVICISNGIYELLDDKIKRKAKIINESVEISSPLVKSYRTSTVNILNIANIAPYKNQITLIKAIGLVVKKYKDVKLYIIGEKLDKKCLDELLGYIEKNNLRNYIEFTGFQSDINKFLSIGDIYVQPSLNEGLGRSIIEAQLFGMPVIGSDIPGIQSVIRNEFNGLLFNAEDEIELSNKIIELIGDKDKRILLGTNGRKFMEQNFNLETNARQIEEYLRKVI</sequence>
<dbReference type="RefSeq" id="WP_071717931.1">
    <property type="nucleotide sequence ID" value="NZ_CBCSHB010000003.1"/>
</dbReference>
<dbReference type="GeneID" id="87590805"/>
<reference evidence="3 4" key="1">
    <citation type="submission" date="2016-06" db="EMBL/GenBank/DDBJ databases">
        <title>First insights into the genetic diversity and population structure of in the Bacillus cereus group bacteria from diverse marine environments.</title>
        <authorList>
            <person name="Liu Y."/>
            <person name="Lai Q."/>
            <person name="Shao Z."/>
        </authorList>
    </citation>
    <scope>NUCLEOTIDE SEQUENCE [LARGE SCALE GENOMIC DNA]</scope>
    <source>
        <strain evidence="3 4">NH24A2</strain>
    </source>
</reference>
<dbReference type="Proteomes" id="UP000182788">
    <property type="component" value="Unassembled WGS sequence"/>
</dbReference>
<keyword evidence="1" id="KW-0472">Membrane</keyword>
<dbReference type="SUPFAM" id="SSF53756">
    <property type="entry name" value="UDP-Glycosyltransferase/glycogen phosphorylase"/>
    <property type="match status" value="1"/>
</dbReference>
<name>A0A1J9W239_9BACI</name>
<protein>
    <recommendedName>
        <fullName evidence="2">Glycosyl transferase family 1 domain-containing protein</fullName>
    </recommendedName>
</protein>
<evidence type="ECO:0000313" key="4">
    <source>
        <dbReference type="Proteomes" id="UP000182788"/>
    </source>
</evidence>
<evidence type="ECO:0000313" key="3">
    <source>
        <dbReference type="EMBL" id="OJD81708.1"/>
    </source>
</evidence>
<dbReference type="GO" id="GO:0016757">
    <property type="term" value="F:glycosyltransferase activity"/>
    <property type="evidence" value="ECO:0007669"/>
    <property type="project" value="InterPro"/>
</dbReference>
<organism evidence="3 4">
    <name type="scientific">Bacillus paramycoides</name>
    <dbReference type="NCBI Taxonomy" id="2026194"/>
    <lineage>
        <taxon>Bacteria</taxon>
        <taxon>Bacillati</taxon>
        <taxon>Bacillota</taxon>
        <taxon>Bacilli</taxon>
        <taxon>Bacillales</taxon>
        <taxon>Bacillaceae</taxon>
        <taxon>Bacillus</taxon>
        <taxon>Bacillus cereus group</taxon>
    </lineage>
</organism>
<keyword evidence="1" id="KW-0812">Transmembrane</keyword>
<feature type="domain" description="Glycosyl transferase family 1" evidence="2">
    <location>
        <begin position="200"/>
        <end position="353"/>
    </location>
</feature>
<accession>A0A1J9W239</accession>
<dbReference type="InterPro" id="IPR001296">
    <property type="entry name" value="Glyco_trans_1"/>
</dbReference>
<proteinExistence type="predicted"/>
<feature type="transmembrane region" description="Helical" evidence="1">
    <location>
        <begin position="84"/>
        <end position="102"/>
    </location>
</feature>
<dbReference type="PANTHER" id="PTHR12526">
    <property type="entry name" value="GLYCOSYLTRANSFERASE"/>
    <property type="match status" value="1"/>
</dbReference>
<evidence type="ECO:0000259" key="2">
    <source>
        <dbReference type="Pfam" id="PF00534"/>
    </source>
</evidence>
<dbReference type="Gene3D" id="3.40.50.2000">
    <property type="entry name" value="Glycogen Phosphorylase B"/>
    <property type="match status" value="2"/>
</dbReference>
<gene>
    <name evidence="3" type="ORF">BAU28_24295</name>
</gene>
<dbReference type="EMBL" id="MAOI01000031">
    <property type="protein sequence ID" value="OJD81708.1"/>
    <property type="molecule type" value="Genomic_DNA"/>
</dbReference>
<dbReference type="CDD" id="cd03801">
    <property type="entry name" value="GT4_PimA-like"/>
    <property type="match status" value="1"/>
</dbReference>
<dbReference type="AlphaFoldDB" id="A0A1J9W239"/>
<comment type="caution">
    <text evidence="3">The sequence shown here is derived from an EMBL/GenBank/DDBJ whole genome shotgun (WGS) entry which is preliminary data.</text>
</comment>